<reference evidence="1" key="1">
    <citation type="submission" date="2020-06" db="EMBL/GenBank/DDBJ databases">
        <title>WGS assembly of Ceratodon purpureus strain R40.</title>
        <authorList>
            <person name="Carey S.B."/>
            <person name="Jenkins J."/>
            <person name="Shu S."/>
            <person name="Lovell J.T."/>
            <person name="Sreedasyam A."/>
            <person name="Maumus F."/>
            <person name="Tiley G.P."/>
            <person name="Fernandez-Pozo N."/>
            <person name="Barry K."/>
            <person name="Chen C."/>
            <person name="Wang M."/>
            <person name="Lipzen A."/>
            <person name="Daum C."/>
            <person name="Saski C.A."/>
            <person name="Payton A.C."/>
            <person name="Mcbreen J.C."/>
            <person name="Conrad R.E."/>
            <person name="Kollar L.M."/>
            <person name="Olsson S."/>
            <person name="Huttunen S."/>
            <person name="Landis J.B."/>
            <person name="Wickett N.J."/>
            <person name="Johnson M.G."/>
            <person name="Rensing S.A."/>
            <person name="Grimwood J."/>
            <person name="Schmutz J."/>
            <person name="Mcdaniel S.F."/>
        </authorList>
    </citation>
    <scope>NUCLEOTIDE SEQUENCE</scope>
    <source>
        <strain evidence="1">R40</strain>
    </source>
</reference>
<accession>A0A8T0IWX3</accession>
<dbReference type="AlphaFoldDB" id="A0A8T0IWX3"/>
<keyword evidence="2" id="KW-1185">Reference proteome</keyword>
<evidence type="ECO:0000313" key="2">
    <source>
        <dbReference type="Proteomes" id="UP000822688"/>
    </source>
</evidence>
<name>A0A8T0IWX3_CERPU</name>
<comment type="caution">
    <text evidence="1">The sequence shown here is derived from an EMBL/GenBank/DDBJ whole genome shotgun (WGS) entry which is preliminary data.</text>
</comment>
<proteinExistence type="predicted"/>
<sequence>MKTVMLLPGDTTVVCVAKVWRPILSTFCQLLGSGGLGIMGREFFASISQGKYFLSILAFRD</sequence>
<gene>
    <name evidence="1" type="ORF">KC19_2G226700</name>
</gene>
<evidence type="ECO:0000313" key="1">
    <source>
        <dbReference type="EMBL" id="KAG0588224.1"/>
    </source>
</evidence>
<dbReference type="Proteomes" id="UP000822688">
    <property type="component" value="Chromosome 2"/>
</dbReference>
<organism evidence="1 2">
    <name type="scientific">Ceratodon purpureus</name>
    <name type="common">Fire moss</name>
    <name type="synonym">Dicranum purpureum</name>
    <dbReference type="NCBI Taxonomy" id="3225"/>
    <lineage>
        <taxon>Eukaryota</taxon>
        <taxon>Viridiplantae</taxon>
        <taxon>Streptophyta</taxon>
        <taxon>Embryophyta</taxon>
        <taxon>Bryophyta</taxon>
        <taxon>Bryophytina</taxon>
        <taxon>Bryopsida</taxon>
        <taxon>Dicranidae</taxon>
        <taxon>Pseudoditrichales</taxon>
        <taxon>Ditrichaceae</taxon>
        <taxon>Ceratodon</taxon>
    </lineage>
</organism>
<protein>
    <submittedName>
        <fullName evidence="1">Uncharacterized protein</fullName>
    </submittedName>
</protein>
<dbReference type="EMBL" id="CM026422">
    <property type="protein sequence ID" value="KAG0588224.1"/>
    <property type="molecule type" value="Genomic_DNA"/>
</dbReference>